<evidence type="ECO:0000313" key="4">
    <source>
        <dbReference type="Proteomes" id="UP000041254"/>
    </source>
</evidence>
<reference evidence="3 4" key="1">
    <citation type="submission" date="2014-11" db="EMBL/GenBank/DDBJ databases">
        <authorList>
            <person name="Zhu J."/>
            <person name="Qi W."/>
            <person name="Song R."/>
        </authorList>
    </citation>
    <scope>NUCLEOTIDE SEQUENCE [LARGE SCALE GENOMIC DNA]</scope>
</reference>
<gene>
    <name evidence="3" type="ORF">Vbra_20022</name>
</gene>
<keyword evidence="4" id="KW-1185">Reference proteome</keyword>
<dbReference type="AlphaFoldDB" id="A0A0G4E8U5"/>
<name>A0A0G4E8U5_VITBC</name>
<feature type="region of interest" description="Disordered" evidence="1">
    <location>
        <begin position="186"/>
        <end position="209"/>
    </location>
</feature>
<dbReference type="Proteomes" id="UP000041254">
    <property type="component" value="Unassembled WGS sequence"/>
</dbReference>
<feature type="compositionally biased region" description="Polar residues" evidence="1">
    <location>
        <begin position="33"/>
        <end position="42"/>
    </location>
</feature>
<feature type="region of interest" description="Disordered" evidence="1">
    <location>
        <begin position="1"/>
        <end position="128"/>
    </location>
</feature>
<feature type="transmembrane region" description="Helical" evidence="2">
    <location>
        <begin position="456"/>
        <end position="480"/>
    </location>
</feature>
<protein>
    <recommendedName>
        <fullName evidence="5">Transmembrane protein</fullName>
    </recommendedName>
</protein>
<organism evidence="3 4">
    <name type="scientific">Vitrella brassicaformis (strain CCMP3155)</name>
    <dbReference type="NCBI Taxonomy" id="1169540"/>
    <lineage>
        <taxon>Eukaryota</taxon>
        <taxon>Sar</taxon>
        <taxon>Alveolata</taxon>
        <taxon>Colpodellida</taxon>
        <taxon>Vitrellaceae</taxon>
        <taxon>Vitrella</taxon>
    </lineage>
</organism>
<keyword evidence="2" id="KW-1133">Transmembrane helix</keyword>
<dbReference type="InParanoid" id="A0A0G4E8U5"/>
<feature type="transmembrane region" description="Helical" evidence="2">
    <location>
        <begin position="424"/>
        <end position="444"/>
    </location>
</feature>
<proteinExistence type="predicted"/>
<feature type="compositionally biased region" description="Gly residues" evidence="1">
    <location>
        <begin position="688"/>
        <end position="697"/>
    </location>
</feature>
<evidence type="ECO:0008006" key="5">
    <source>
        <dbReference type="Google" id="ProtNLM"/>
    </source>
</evidence>
<feature type="transmembrane region" description="Helical" evidence="2">
    <location>
        <begin position="374"/>
        <end position="393"/>
    </location>
</feature>
<feature type="region of interest" description="Disordered" evidence="1">
    <location>
        <begin position="529"/>
        <end position="551"/>
    </location>
</feature>
<keyword evidence="2" id="KW-0812">Transmembrane</keyword>
<feature type="transmembrane region" description="Helical" evidence="2">
    <location>
        <begin position="277"/>
        <end position="299"/>
    </location>
</feature>
<keyword evidence="2" id="KW-0472">Membrane</keyword>
<feature type="compositionally biased region" description="Pro residues" evidence="1">
    <location>
        <begin position="58"/>
        <end position="68"/>
    </location>
</feature>
<evidence type="ECO:0000256" key="2">
    <source>
        <dbReference type="SAM" id="Phobius"/>
    </source>
</evidence>
<dbReference type="VEuPathDB" id="CryptoDB:Vbra_20022"/>
<evidence type="ECO:0000256" key="1">
    <source>
        <dbReference type="SAM" id="MobiDB-lite"/>
    </source>
</evidence>
<evidence type="ECO:0000313" key="3">
    <source>
        <dbReference type="EMBL" id="CEL91819.1"/>
    </source>
</evidence>
<dbReference type="OrthoDB" id="336754at2759"/>
<dbReference type="EMBL" id="CDMY01000022">
    <property type="protein sequence ID" value="CEL91819.1"/>
    <property type="molecule type" value="Genomic_DNA"/>
</dbReference>
<feature type="region of interest" description="Disordered" evidence="1">
    <location>
        <begin position="569"/>
        <end position="623"/>
    </location>
</feature>
<accession>A0A0G4E8U5</accession>
<feature type="region of interest" description="Disordered" evidence="1">
    <location>
        <begin position="678"/>
        <end position="697"/>
    </location>
</feature>
<feature type="transmembrane region" description="Helical" evidence="2">
    <location>
        <begin position="314"/>
        <end position="335"/>
    </location>
</feature>
<sequence>MRMDSSWPPSRSSEESTPPYYSPEPLPTTTLSDVNQLPSTTVIPGPPYYYMSVSPVVAAPPPEGPDGPSPASQAGMSNIGASPSGAGGSYMGYAGHPGPLYQSQQSDAMSVDMDGDGRSDARSDIAPSEMTAGGHFARADSRADAEIMTQLHEKFITEQNEPWDYNPGGRRDQHQQPLLRYGQQGISPDASAQRHPRLGGYVRQDPSQDPRLGRKRLLVDVLFTMEDWWWSWDSFNAMRKWMFIYETVEHIDFIGDMVFLIRVATPLLLGWRKAEDYYLGVIVLLMAMPIFIFASLAYLMRSSLFKHQLPKEDFPVFVPVKILFYIINCSDMAILQMAKMYYSYCFLVRWLEDIPQLVLAMLFMTHYGRDFSSLFTTFTSGCFLVVTTLRLVLRFPYTEMCSQNFSPVIVTDLQGGGPAGAKNFLNLFISLAAAAYSTAAFSALQYARHEDAKSGLITFAIFALIAAIVSFLLWSCYAIYNAATAVDMPSRGDAQAKQRAQPPGTGASAAAGATNGAFPYAVGTLSADNESSVADSPAARRSEPPPSAKGGALVGEMEMAQMRDLEAGQGGQDGLMVLPSGKTTAGGDHPSPRPLPSTQLLDPSGAGGMPLTHPRTTDDIDGRHHDDSETAALLSGHKRVSSWGGNRMDEEMGMGGATPKGGEGVVPRPGALERMIEARRNRTAGQGQNNGGKKGGG</sequence>
<feature type="compositionally biased region" description="Low complexity" evidence="1">
    <location>
        <begin position="1"/>
        <end position="19"/>
    </location>
</feature>